<name>T1L139_TETUR</name>
<evidence type="ECO:0000256" key="2">
    <source>
        <dbReference type="SAM" id="SignalP"/>
    </source>
</evidence>
<sequence>MILMKFNLIVDLLFHIVFCLIVYSPPSFTTSSAQPLLATDSFLDDYIDSEDVSRSSGARDAYGNQLSQGYAGSGYKAADSSSGRLSSGSKGHQSHIASSKNKESDGSVKHSEGSIEAEKDKVVKHQWDRGSGYVKEWNWDKGVHYEKESGSLSASDLKHKESERMKEAAEKEKGSAGWQQHKNSDHEKWRAANGYDKKGYRNEDSKGYSDKQGSTGYKKYGSSDDPWNGGYIPLKAAASAVNQPTSYNHPPHLPYNDRRYGYSERPGKVNHRDRTEYNNSLRELIEKKYMPIYRRYSLAAKREDRKPNAYSKKNQEPNRRYPDLRLALSKEFLGPQGRWKLGHLFGNGLDAFSPSSRFIWQ</sequence>
<feature type="signal peptide" evidence="2">
    <location>
        <begin position="1"/>
        <end position="19"/>
    </location>
</feature>
<evidence type="ECO:0000313" key="3">
    <source>
        <dbReference type="EnsemblMetazoa" id="tetur31g00370.1"/>
    </source>
</evidence>
<keyword evidence="4" id="KW-1185">Reference proteome</keyword>
<organism evidence="3 4">
    <name type="scientific">Tetranychus urticae</name>
    <name type="common">Two-spotted spider mite</name>
    <dbReference type="NCBI Taxonomy" id="32264"/>
    <lineage>
        <taxon>Eukaryota</taxon>
        <taxon>Metazoa</taxon>
        <taxon>Ecdysozoa</taxon>
        <taxon>Arthropoda</taxon>
        <taxon>Chelicerata</taxon>
        <taxon>Arachnida</taxon>
        <taxon>Acari</taxon>
        <taxon>Acariformes</taxon>
        <taxon>Trombidiformes</taxon>
        <taxon>Prostigmata</taxon>
        <taxon>Eleutherengona</taxon>
        <taxon>Raphignathae</taxon>
        <taxon>Tetranychoidea</taxon>
        <taxon>Tetranychidae</taxon>
        <taxon>Tetranychus</taxon>
    </lineage>
</organism>
<protein>
    <submittedName>
        <fullName evidence="3">Uncharacterized protein</fullName>
    </submittedName>
</protein>
<feature type="region of interest" description="Disordered" evidence="1">
    <location>
        <begin position="148"/>
        <end position="221"/>
    </location>
</feature>
<reference evidence="3" key="2">
    <citation type="submission" date="2015-06" db="UniProtKB">
        <authorList>
            <consortium name="EnsemblMetazoa"/>
        </authorList>
    </citation>
    <scope>IDENTIFICATION</scope>
</reference>
<accession>T1L139</accession>
<evidence type="ECO:0000313" key="4">
    <source>
        <dbReference type="Proteomes" id="UP000015104"/>
    </source>
</evidence>
<feature type="region of interest" description="Disordered" evidence="1">
    <location>
        <begin position="73"/>
        <end position="123"/>
    </location>
</feature>
<dbReference type="EMBL" id="CAEY01000889">
    <property type="status" value="NOT_ANNOTATED_CDS"/>
    <property type="molecule type" value="Genomic_DNA"/>
</dbReference>
<feature type="compositionally biased region" description="Basic and acidic residues" evidence="1">
    <location>
        <begin position="156"/>
        <end position="174"/>
    </location>
</feature>
<dbReference type="AlphaFoldDB" id="T1L139"/>
<proteinExistence type="predicted"/>
<feature type="compositionally biased region" description="Basic and acidic residues" evidence="1">
    <location>
        <begin position="100"/>
        <end position="123"/>
    </location>
</feature>
<keyword evidence="2" id="KW-0732">Signal</keyword>
<dbReference type="EnsemblMetazoa" id="tetur31g00370.1">
    <property type="protein sequence ID" value="tetur31g00370.1"/>
    <property type="gene ID" value="tetur31g00370"/>
</dbReference>
<feature type="compositionally biased region" description="Basic and acidic residues" evidence="1">
    <location>
        <begin position="182"/>
        <end position="209"/>
    </location>
</feature>
<evidence type="ECO:0000256" key="1">
    <source>
        <dbReference type="SAM" id="MobiDB-lite"/>
    </source>
</evidence>
<feature type="compositionally biased region" description="Low complexity" evidence="1">
    <location>
        <begin position="80"/>
        <end position="91"/>
    </location>
</feature>
<dbReference type="Proteomes" id="UP000015104">
    <property type="component" value="Unassembled WGS sequence"/>
</dbReference>
<reference evidence="4" key="1">
    <citation type="submission" date="2011-08" db="EMBL/GenBank/DDBJ databases">
        <authorList>
            <person name="Rombauts S."/>
        </authorList>
    </citation>
    <scope>NUCLEOTIDE SEQUENCE</scope>
    <source>
        <strain evidence="4">London</strain>
    </source>
</reference>
<dbReference type="HOGENOM" id="CLU_767982_0_0_1"/>
<feature type="chain" id="PRO_5004581345" evidence="2">
    <location>
        <begin position="20"/>
        <end position="361"/>
    </location>
</feature>